<dbReference type="RefSeq" id="WP_153923791.1">
    <property type="nucleotide sequence ID" value="NZ_JACRWE010000002.1"/>
</dbReference>
<evidence type="ECO:0000259" key="2">
    <source>
        <dbReference type="Pfam" id="PF03816"/>
    </source>
</evidence>
<dbReference type="Pfam" id="PF03816">
    <property type="entry name" value="LytR_cpsA_psr"/>
    <property type="match status" value="1"/>
</dbReference>
<dbReference type="PANTHER" id="PTHR33392:SF6">
    <property type="entry name" value="POLYISOPRENYL-TEICHOIC ACID--PEPTIDOGLYCAN TEICHOIC ACID TRANSFERASE TAGU"/>
    <property type="match status" value="1"/>
</dbReference>
<evidence type="ECO:0000313" key="3">
    <source>
        <dbReference type="EMBL" id="MBC5995870.1"/>
    </source>
</evidence>
<dbReference type="NCBIfam" id="TIGR00350">
    <property type="entry name" value="lytR_cpsA_psr"/>
    <property type="match status" value="1"/>
</dbReference>
<dbReference type="PANTHER" id="PTHR33392">
    <property type="entry name" value="POLYISOPRENYL-TEICHOIC ACID--PEPTIDOGLYCAN TEICHOIC ACID TRANSFERASE TAGU"/>
    <property type="match status" value="1"/>
</dbReference>
<dbReference type="InterPro" id="IPR050922">
    <property type="entry name" value="LytR/CpsA/Psr_CW_biosynth"/>
</dbReference>
<comment type="caution">
    <text evidence="3">The sequence shown here is derived from an EMBL/GenBank/DDBJ whole genome shotgun (WGS) entry which is preliminary data.</text>
</comment>
<keyword evidence="4" id="KW-1185">Reference proteome</keyword>
<protein>
    <submittedName>
        <fullName evidence="3">LCP family protein</fullName>
    </submittedName>
</protein>
<organism evidence="3 4">
    <name type="scientific">Romboutsia faecis</name>
    <dbReference type="NCBI Taxonomy" id="2764597"/>
    <lineage>
        <taxon>Bacteria</taxon>
        <taxon>Bacillati</taxon>
        <taxon>Bacillota</taxon>
        <taxon>Clostridia</taxon>
        <taxon>Peptostreptococcales</taxon>
        <taxon>Peptostreptococcaceae</taxon>
        <taxon>Romboutsia</taxon>
    </lineage>
</organism>
<accession>A0ABR7JM05</accession>
<dbReference type="EMBL" id="JACRWE010000002">
    <property type="protein sequence ID" value="MBC5995870.1"/>
    <property type="molecule type" value="Genomic_DNA"/>
</dbReference>
<dbReference type="Gene3D" id="3.40.630.190">
    <property type="entry name" value="LCP protein"/>
    <property type="match status" value="1"/>
</dbReference>
<evidence type="ECO:0000256" key="1">
    <source>
        <dbReference type="ARBA" id="ARBA00006068"/>
    </source>
</evidence>
<comment type="similarity">
    <text evidence="1">Belongs to the LytR/CpsA/Psr (LCP) family.</text>
</comment>
<proteinExistence type="inferred from homology"/>
<feature type="domain" description="Cell envelope-related transcriptional attenuator" evidence="2">
    <location>
        <begin position="72"/>
        <end position="233"/>
    </location>
</feature>
<sequence>MSNLKKLVIFLAVLVIALPASAFGYVYFKLNSIHDSSINTDALNKINYEGKNGVTNILLVGTDGRPGEENVRSDAMMILTVDDVNKSLKLTSLARDTYVDIPGHGYQKLTHAYAYGQANLLIETVEQNFEIDINNYVVVDFFSFMDIIDALGGVTVEVKEGEINEVNKFIKKETYKWDDNPNKGPMELIESAGKQTLNGYQALSFARIRKNDTAMERDRRQREVIQGLLDGVKNLPLTKYPNLINTVLPYIKTNMNPTQILGLGATVLGLGNLDIKQIEFPIDDDLHSKGGIYGSSGWVLRYDKSSLPLLHDFIYNNIFPEDNELFNQTYMPSY</sequence>
<gene>
    <name evidence="3" type="ORF">H8923_03795</name>
</gene>
<dbReference type="Proteomes" id="UP000609849">
    <property type="component" value="Unassembled WGS sequence"/>
</dbReference>
<evidence type="ECO:0000313" key="4">
    <source>
        <dbReference type="Proteomes" id="UP000609849"/>
    </source>
</evidence>
<dbReference type="InterPro" id="IPR004474">
    <property type="entry name" value="LytR_CpsA_psr"/>
</dbReference>
<name>A0ABR7JM05_9FIRM</name>
<reference evidence="3 4" key="1">
    <citation type="submission" date="2020-08" db="EMBL/GenBank/DDBJ databases">
        <authorList>
            <person name="Liu C."/>
            <person name="Sun Q."/>
        </authorList>
    </citation>
    <scope>NUCLEOTIDE SEQUENCE [LARGE SCALE GENOMIC DNA]</scope>
    <source>
        <strain evidence="3 4">NSJ-18</strain>
    </source>
</reference>